<dbReference type="Proteomes" id="UP001152523">
    <property type="component" value="Unassembled WGS sequence"/>
</dbReference>
<evidence type="ECO:0000313" key="1">
    <source>
        <dbReference type="EMBL" id="CAH9136913.1"/>
    </source>
</evidence>
<dbReference type="EMBL" id="CAMAPF010000997">
    <property type="protein sequence ID" value="CAH9136913.1"/>
    <property type="molecule type" value="Genomic_DNA"/>
</dbReference>
<comment type="caution">
    <text evidence="1">The sequence shown here is derived from an EMBL/GenBank/DDBJ whole genome shotgun (WGS) entry which is preliminary data.</text>
</comment>
<gene>
    <name evidence="1" type="ORF">CEPIT_LOCUS35641</name>
</gene>
<name>A0AAV0FN00_9ASTE</name>
<dbReference type="AlphaFoldDB" id="A0AAV0FN00"/>
<sequence>MPNSYRFISAFIVRYKATGVTPNLELYHYFFRLTPQNSDGFLSIVVRAKWKLFKGAPTSIHEWKNRYFFLRYKDARLPIQWNGYPPKIESPRMTDELEEQVKKMTVEKRYFGKKNILNKRYFLSTKLMKQVFRVIFGTIG</sequence>
<evidence type="ECO:0000313" key="2">
    <source>
        <dbReference type="Proteomes" id="UP001152523"/>
    </source>
</evidence>
<accession>A0AAV0FN00</accession>
<organism evidence="1 2">
    <name type="scientific">Cuscuta epithymum</name>
    <dbReference type="NCBI Taxonomy" id="186058"/>
    <lineage>
        <taxon>Eukaryota</taxon>
        <taxon>Viridiplantae</taxon>
        <taxon>Streptophyta</taxon>
        <taxon>Embryophyta</taxon>
        <taxon>Tracheophyta</taxon>
        <taxon>Spermatophyta</taxon>
        <taxon>Magnoliopsida</taxon>
        <taxon>eudicotyledons</taxon>
        <taxon>Gunneridae</taxon>
        <taxon>Pentapetalae</taxon>
        <taxon>asterids</taxon>
        <taxon>lamiids</taxon>
        <taxon>Solanales</taxon>
        <taxon>Convolvulaceae</taxon>
        <taxon>Cuscuteae</taxon>
        <taxon>Cuscuta</taxon>
        <taxon>Cuscuta subgen. Cuscuta</taxon>
    </lineage>
</organism>
<proteinExistence type="predicted"/>
<keyword evidence="2" id="KW-1185">Reference proteome</keyword>
<reference evidence="1" key="1">
    <citation type="submission" date="2022-07" db="EMBL/GenBank/DDBJ databases">
        <authorList>
            <person name="Macas J."/>
            <person name="Novak P."/>
            <person name="Neumann P."/>
        </authorList>
    </citation>
    <scope>NUCLEOTIDE SEQUENCE</scope>
</reference>
<protein>
    <submittedName>
        <fullName evidence="1">Uncharacterized protein</fullName>
    </submittedName>
</protein>